<reference evidence="1 2" key="1">
    <citation type="journal article" date="2023" name="Plants (Basel)">
        <title>Bridging the Gap: Combining Genomics and Transcriptomics Approaches to Understand Stylosanthes scabra, an Orphan Legume from the Brazilian Caatinga.</title>
        <authorList>
            <person name="Ferreira-Neto J.R.C."/>
            <person name="da Silva M.D."/>
            <person name="Binneck E."/>
            <person name="de Melo N.F."/>
            <person name="da Silva R.H."/>
            <person name="de Melo A.L.T.M."/>
            <person name="Pandolfi V."/>
            <person name="Bustamante F.O."/>
            <person name="Brasileiro-Vidal A.C."/>
            <person name="Benko-Iseppon A.M."/>
        </authorList>
    </citation>
    <scope>NUCLEOTIDE SEQUENCE [LARGE SCALE GENOMIC DNA]</scope>
    <source>
        <tissue evidence="1">Leaves</tissue>
    </source>
</reference>
<proteinExistence type="predicted"/>
<accession>A0ABU6VZG7</accession>
<protein>
    <submittedName>
        <fullName evidence="1">Uncharacterized protein</fullName>
    </submittedName>
</protein>
<sequence length="103" mass="11918">MRTTGDVMDLSKVSTVVPASEERSHVFACCEIIRHDRQMIAARADIDRVGLAQFVCTPYDDPAWDALRPAWMLTVEEQLTWRAVVPIVCFMYVRMHHVDRVKR</sequence>
<feature type="non-terminal residue" evidence="1">
    <location>
        <position position="103"/>
    </location>
</feature>
<keyword evidence="2" id="KW-1185">Reference proteome</keyword>
<dbReference type="EMBL" id="JASCZI010160434">
    <property type="protein sequence ID" value="MED6179062.1"/>
    <property type="molecule type" value="Genomic_DNA"/>
</dbReference>
<name>A0ABU6VZG7_9FABA</name>
<comment type="caution">
    <text evidence="1">The sequence shown here is derived from an EMBL/GenBank/DDBJ whole genome shotgun (WGS) entry which is preliminary data.</text>
</comment>
<evidence type="ECO:0000313" key="1">
    <source>
        <dbReference type="EMBL" id="MED6179062.1"/>
    </source>
</evidence>
<dbReference type="Proteomes" id="UP001341840">
    <property type="component" value="Unassembled WGS sequence"/>
</dbReference>
<organism evidence="1 2">
    <name type="scientific">Stylosanthes scabra</name>
    <dbReference type="NCBI Taxonomy" id="79078"/>
    <lineage>
        <taxon>Eukaryota</taxon>
        <taxon>Viridiplantae</taxon>
        <taxon>Streptophyta</taxon>
        <taxon>Embryophyta</taxon>
        <taxon>Tracheophyta</taxon>
        <taxon>Spermatophyta</taxon>
        <taxon>Magnoliopsida</taxon>
        <taxon>eudicotyledons</taxon>
        <taxon>Gunneridae</taxon>
        <taxon>Pentapetalae</taxon>
        <taxon>rosids</taxon>
        <taxon>fabids</taxon>
        <taxon>Fabales</taxon>
        <taxon>Fabaceae</taxon>
        <taxon>Papilionoideae</taxon>
        <taxon>50 kb inversion clade</taxon>
        <taxon>dalbergioids sensu lato</taxon>
        <taxon>Dalbergieae</taxon>
        <taxon>Pterocarpus clade</taxon>
        <taxon>Stylosanthes</taxon>
    </lineage>
</organism>
<gene>
    <name evidence="1" type="ORF">PIB30_113596</name>
</gene>
<evidence type="ECO:0000313" key="2">
    <source>
        <dbReference type="Proteomes" id="UP001341840"/>
    </source>
</evidence>